<reference evidence="2" key="1">
    <citation type="submission" date="2014-12" db="EMBL/GenBank/DDBJ databases">
        <title>Complete genome sequence of a multi-drug resistant Klebsiella pneumoniae.</title>
        <authorList>
            <person name="Hua X."/>
            <person name="Chen Q."/>
            <person name="Li X."/>
            <person name="Feng Y."/>
            <person name="Ruan Z."/>
            <person name="Yu Y."/>
        </authorList>
    </citation>
    <scope>NUCLEOTIDE SEQUENCE [LARGE SCALE GENOMIC DNA]</scope>
    <source>
        <strain evidence="2">5.12</strain>
    </source>
</reference>
<sequence length="91" mass="10143">MQQILCGLELNKSFKQMLRVSCERTKVSIHFIGGIMAAAQQKQTGFCLHARTANDVVRPRPYSGNHKDVVNKAINECSSRSAQILKELAKV</sequence>
<keyword evidence="2" id="KW-1185">Reference proteome</keyword>
<proteinExistence type="predicted"/>
<dbReference type="RefSeq" id="WP_075609075.1">
    <property type="nucleotide sequence ID" value="NZ_CP052766.1"/>
</dbReference>
<dbReference type="Proteomes" id="UP000219285">
    <property type="component" value="Chromosome"/>
</dbReference>
<name>A0A6M4M9E8_9ALTE</name>
<evidence type="ECO:0000313" key="1">
    <source>
        <dbReference type="EMBL" id="QJR79599.1"/>
    </source>
</evidence>
<dbReference type="AlphaFoldDB" id="A0A6M4M9E8"/>
<protein>
    <submittedName>
        <fullName evidence="1">Uncharacterized protein</fullName>
    </submittedName>
</protein>
<dbReference type="EMBL" id="CP052766">
    <property type="protein sequence ID" value="QJR79599.1"/>
    <property type="molecule type" value="Genomic_DNA"/>
</dbReference>
<organism evidence="1 2">
    <name type="scientific">Alteromonas pelagimontana</name>
    <dbReference type="NCBI Taxonomy" id="1858656"/>
    <lineage>
        <taxon>Bacteria</taxon>
        <taxon>Pseudomonadati</taxon>
        <taxon>Pseudomonadota</taxon>
        <taxon>Gammaproteobacteria</taxon>
        <taxon>Alteromonadales</taxon>
        <taxon>Alteromonadaceae</taxon>
        <taxon>Alteromonas/Salinimonas group</taxon>
        <taxon>Alteromonas</taxon>
    </lineage>
</organism>
<gene>
    <name evidence="1" type="ORF">CA267_001700</name>
</gene>
<accession>A0A6M4M9E8</accession>
<dbReference type="KEGG" id="apel:CA267_001700"/>
<evidence type="ECO:0000313" key="2">
    <source>
        <dbReference type="Proteomes" id="UP000219285"/>
    </source>
</evidence>
<reference evidence="1 2" key="2">
    <citation type="submission" date="2020-04" db="EMBL/GenBank/DDBJ databases">
        <title>Complete genome sequence of Alteromonas pelagimontana 5.12T.</title>
        <authorList>
            <person name="Sinha R.K."/>
            <person name="Krishnan K.P."/>
            <person name="Kurian J.P."/>
        </authorList>
    </citation>
    <scope>NUCLEOTIDE SEQUENCE [LARGE SCALE GENOMIC DNA]</scope>
    <source>
        <strain evidence="1 2">5.12</strain>
    </source>
</reference>